<dbReference type="Proteomes" id="UP000000715">
    <property type="component" value="Unplaced"/>
</dbReference>
<protein>
    <submittedName>
        <fullName evidence="3">PI-PLC X domain-containing protein 1 isoform X3</fullName>
    </submittedName>
</protein>
<dbReference type="OrthoDB" id="1046782at2759"/>
<organism evidence="2 3">
    <name type="scientific">Mustela putorius furo</name>
    <name type="common">European domestic ferret</name>
    <name type="synonym">Mustela furo</name>
    <dbReference type="NCBI Taxonomy" id="9669"/>
    <lineage>
        <taxon>Eukaryota</taxon>
        <taxon>Metazoa</taxon>
        <taxon>Chordata</taxon>
        <taxon>Craniata</taxon>
        <taxon>Vertebrata</taxon>
        <taxon>Euteleostomi</taxon>
        <taxon>Mammalia</taxon>
        <taxon>Eutheria</taxon>
        <taxon>Laurasiatheria</taxon>
        <taxon>Carnivora</taxon>
        <taxon>Caniformia</taxon>
        <taxon>Musteloidea</taxon>
        <taxon>Mustelidae</taxon>
        <taxon>Mustelinae</taxon>
        <taxon>Mustela</taxon>
    </lineage>
</organism>
<name>A0A8U0THH0_MUSPF</name>
<feature type="compositionally biased region" description="Basic residues" evidence="1">
    <location>
        <begin position="512"/>
        <end position="533"/>
    </location>
</feature>
<evidence type="ECO:0000313" key="3">
    <source>
        <dbReference type="RefSeq" id="XP_012919876.1"/>
    </source>
</evidence>
<gene>
    <name evidence="3" type="primary">PLCXD1</name>
</gene>
<dbReference type="RefSeq" id="XP_012919876.1">
    <property type="nucleotide sequence ID" value="XM_013064422.2"/>
</dbReference>
<reference evidence="3" key="1">
    <citation type="submission" date="2025-08" db="UniProtKB">
        <authorList>
            <consortium name="RefSeq"/>
        </authorList>
    </citation>
    <scope>IDENTIFICATION</scope>
    <source>
        <tissue evidence="3">Brain</tissue>
    </source>
</reference>
<feature type="region of interest" description="Disordered" evidence="1">
    <location>
        <begin position="438"/>
        <end position="564"/>
    </location>
</feature>
<sequence length="564" mass="58935">MASGKKFMPRSGREKKGREFFLSWLFHNLLQLQVVLMAKRVISGRPVLTPPNPAVPAELRQWETWPEEGPHADHKELVPRRRWHGVDSDGRTGEHFRQLPEPAVHHKCGLDVGAVPGTLGRAPPPAVHPSPAGTCGPRGSAAPSPHRDSGLPCLQKRSVADPTVCVHGHGHAVAGIPPPKAADFSAGKPRHHDLLPEQDVAHLPGPVPAAAGAGQSPALRHPPRGAPVVHHPGAGCHGAAGRGRAVPGPADRTHAGRLGEEPALCAHGVHNGAGGGHAHGDLRVAGEPPPGGGHPGLQGLRGHDGRPARVPGRLHQEHLWGHAVSARGEEGPWGRGWAGIGRVGLSAGSAVRGRGEVCCGLRLRSSGCREEKDLLVPCRVQLARGPCAARAQEGHFLCTSGDADTEPDVVTRPAGHSVLRGGQRCEPARRAVAWDPLLVGRPGETPGAHPLPGAHEELRPPGRAVRGGHQPDGEPGVRPGAPDRVPQEDDAPQPAVPPCVGPGSEPGAGRSVHQHHRGRLHRGGRVRGRRHKTQREAASMLTPSAAPADGGRAAWTRDGLSASP</sequence>
<evidence type="ECO:0000313" key="2">
    <source>
        <dbReference type="Proteomes" id="UP000000715"/>
    </source>
</evidence>
<accession>A0A8U0THH0</accession>
<dbReference type="GeneID" id="101677544"/>
<feature type="region of interest" description="Disordered" evidence="1">
    <location>
        <begin position="120"/>
        <end position="153"/>
    </location>
</feature>
<evidence type="ECO:0000256" key="1">
    <source>
        <dbReference type="SAM" id="MobiDB-lite"/>
    </source>
</evidence>
<proteinExistence type="predicted"/>
<dbReference type="CTD" id="55344"/>
<dbReference type="AlphaFoldDB" id="A0A8U0THH0"/>
<keyword evidence="2" id="KW-1185">Reference proteome</keyword>